<proteinExistence type="predicted"/>
<keyword evidence="2" id="KW-1185">Reference proteome</keyword>
<sequence length="55" mass="6108">MPVWPGRVSHTAIRHTRVTGCVDIRNGSTWPCPSPCPTLCLNKPSARPCQTCRVY</sequence>
<evidence type="ECO:0000313" key="2">
    <source>
        <dbReference type="Proteomes" id="UP000032142"/>
    </source>
</evidence>
<gene>
    <name evidence="1" type="ORF">F383_37819</name>
</gene>
<evidence type="ECO:0000313" key="1">
    <source>
        <dbReference type="EMBL" id="KHF98551.1"/>
    </source>
</evidence>
<comment type="caution">
    <text evidence="1">The sequence shown here is derived from an EMBL/GenBank/DDBJ whole genome shotgun (WGS) entry which is preliminary data.</text>
</comment>
<name>A0A0B0MDT0_GOSAR</name>
<organism evidence="1 2">
    <name type="scientific">Gossypium arboreum</name>
    <name type="common">Tree cotton</name>
    <name type="synonym">Gossypium nanking</name>
    <dbReference type="NCBI Taxonomy" id="29729"/>
    <lineage>
        <taxon>Eukaryota</taxon>
        <taxon>Viridiplantae</taxon>
        <taxon>Streptophyta</taxon>
        <taxon>Embryophyta</taxon>
        <taxon>Tracheophyta</taxon>
        <taxon>Spermatophyta</taxon>
        <taxon>Magnoliopsida</taxon>
        <taxon>eudicotyledons</taxon>
        <taxon>Gunneridae</taxon>
        <taxon>Pentapetalae</taxon>
        <taxon>rosids</taxon>
        <taxon>malvids</taxon>
        <taxon>Malvales</taxon>
        <taxon>Malvaceae</taxon>
        <taxon>Malvoideae</taxon>
        <taxon>Gossypium</taxon>
    </lineage>
</organism>
<protein>
    <submittedName>
        <fullName evidence="1">Uncharacterized protein</fullName>
    </submittedName>
</protein>
<dbReference type="AlphaFoldDB" id="A0A0B0MDT0"/>
<dbReference type="EMBL" id="JRRC01043829">
    <property type="protein sequence ID" value="KHF98551.1"/>
    <property type="molecule type" value="Genomic_DNA"/>
</dbReference>
<reference evidence="2" key="1">
    <citation type="submission" date="2014-09" db="EMBL/GenBank/DDBJ databases">
        <authorList>
            <person name="Mudge J."/>
            <person name="Ramaraj T."/>
            <person name="Lindquist I.E."/>
            <person name="Bharti A.K."/>
            <person name="Sundararajan A."/>
            <person name="Cameron C.T."/>
            <person name="Woodward J.E."/>
            <person name="May G.D."/>
            <person name="Brubaker C."/>
            <person name="Broadhvest J."/>
            <person name="Wilkins T.A."/>
        </authorList>
    </citation>
    <scope>NUCLEOTIDE SEQUENCE</scope>
    <source>
        <strain evidence="2">cv. AKA8401</strain>
    </source>
</reference>
<dbReference type="Proteomes" id="UP000032142">
    <property type="component" value="Unassembled WGS sequence"/>
</dbReference>
<accession>A0A0B0MDT0</accession>